<protein>
    <submittedName>
        <fullName evidence="4">MmgE/PrpD family protein</fullName>
    </submittedName>
</protein>
<keyword evidence="5" id="KW-1185">Reference proteome</keyword>
<reference evidence="4 5" key="2">
    <citation type="submission" date="2020-02" db="EMBL/GenBank/DDBJ databases">
        <title>The new genus of Enterobacteriales.</title>
        <authorList>
            <person name="Kim I.S."/>
        </authorList>
    </citation>
    <scope>NUCLEOTIDE SEQUENCE [LARGE SCALE GENOMIC DNA]</scope>
    <source>
        <strain evidence="4 5">SAP-6</strain>
    </source>
</reference>
<dbReference type="Gene3D" id="3.30.1330.120">
    <property type="entry name" value="2-methylcitrate dehydratase PrpD"/>
    <property type="match status" value="1"/>
</dbReference>
<dbReference type="PANTHER" id="PTHR16943">
    <property type="entry name" value="2-METHYLCITRATE DEHYDRATASE-RELATED"/>
    <property type="match status" value="1"/>
</dbReference>
<comment type="similarity">
    <text evidence="1">Belongs to the PrpD family.</text>
</comment>
<comment type="caution">
    <text evidence="4">The sequence shown here is derived from an EMBL/GenBank/DDBJ whole genome shotgun (WGS) entry which is preliminary data.</text>
</comment>
<dbReference type="Proteomes" id="UP000461443">
    <property type="component" value="Unassembled WGS sequence"/>
</dbReference>
<name>A0A845SQ94_9GAMM</name>
<evidence type="ECO:0000256" key="1">
    <source>
        <dbReference type="ARBA" id="ARBA00006174"/>
    </source>
</evidence>
<evidence type="ECO:0000259" key="2">
    <source>
        <dbReference type="Pfam" id="PF03972"/>
    </source>
</evidence>
<dbReference type="PANTHER" id="PTHR16943:SF8">
    <property type="entry name" value="2-METHYLCITRATE DEHYDRATASE"/>
    <property type="match status" value="1"/>
</dbReference>
<dbReference type="EMBL" id="WUBS01000014">
    <property type="protein sequence ID" value="NDL64761.1"/>
    <property type="molecule type" value="Genomic_DNA"/>
</dbReference>
<evidence type="ECO:0000259" key="3">
    <source>
        <dbReference type="Pfam" id="PF19305"/>
    </source>
</evidence>
<proteinExistence type="inferred from homology"/>
<dbReference type="InterPro" id="IPR036148">
    <property type="entry name" value="MmgE/PrpD_sf"/>
</dbReference>
<dbReference type="InterPro" id="IPR042183">
    <property type="entry name" value="MmgE/PrpD_sf_1"/>
</dbReference>
<dbReference type="RefSeq" id="WP_162367473.1">
    <property type="nucleotide sequence ID" value="NZ_WUBS01000014.1"/>
</dbReference>
<dbReference type="Gene3D" id="1.10.4100.10">
    <property type="entry name" value="2-methylcitrate dehydratase PrpD"/>
    <property type="match status" value="1"/>
</dbReference>
<feature type="domain" description="MmgE/PrpD C-terminal" evidence="3">
    <location>
        <begin position="286"/>
        <end position="443"/>
    </location>
</feature>
<evidence type="ECO:0000313" key="5">
    <source>
        <dbReference type="Proteomes" id="UP000461443"/>
    </source>
</evidence>
<organism evidence="4 5">
    <name type="scientific">Acerihabitans arboris</name>
    <dbReference type="NCBI Taxonomy" id="2691583"/>
    <lineage>
        <taxon>Bacteria</taxon>
        <taxon>Pseudomonadati</taxon>
        <taxon>Pseudomonadota</taxon>
        <taxon>Gammaproteobacteria</taxon>
        <taxon>Enterobacterales</taxon>
        <taxon>Pectobacteriaceae</taxon>
        <taxon>Acerihabitans</taxon>
    </lineage>
</organism>
<sequence>MPDAVLHNHNDAPAGANPQRTLVDFITGTTFEQLPPALVERCKRHILDTLGAGLAGAGSQVAQDMTRLLATEGAAPQAAVWGTLQATSARNAALLNGIAAHALELDDTGGCDHSGAVVMPALLAVLPLCPQPVSGRALILATVIGYDIARRVLEACGGYSIHNGAGWHSTATCGVFGAAAAAASLLGLSPVQVSSALGIAGSFSGGLWGFIHDGSQSKKLHAGRAAEGGVLAALSARQGISGPGALFDDRWGGFLATFAAASATPAALTQELARVWKLERCSIKPYASCRGTHAAIDAAGLLLDRLNVGHREIEKIEVRLCTFLNDMCGNANLHTLAAAQMSLPYAVAARLVFGHAGLDAYGERERRDPRLLAMMARIELQVDPALPSDGEPEVTLHTREGECLSLRVEIALGNPANPVSDRQLRDKFLSLAARVLPATQAQSLWARGMALEDEADIGALAALLIPSRKDFI</sequence>
<accession>A0A845SQ94</accession>
<dbReference type="InterPro" id="IPR045337">
    <property type="entry name" value="MmgE_PrpD_C"/>
</dbReference>
<gene>
    <name evidence="4" type="ORF">GRH90_18665</name>
</gene>
<feature type="domain" description="MmgE/PrpD N-terminal" evidence="2">
    <location>
        <begin position="21"/>
        <end position="259"/>
    </location>
</feature>
<evidence type="ECO:0000313" key="4">
    <source>
        <dbReference type="EMBL" id="NDL64761.1"/>
    </source>
</evidence>
<dbReference type="InterPro" id="IPR005656">
    <property type="entry name" value="MmgE_PrpD"/>
</dbReference>
<dbReference type="AlphaFoldDB" id="A0A845SQ94"/>
<dbReference type="InterPro" id="IPR045336">
    <property type="entry name" value="MmgE_PrpD_N"/>
</dbReference>
<dbReference type="Pfam" id="PF19305">
    <property type="entry name" value="MmgE_PrpD_C"/>
    <property type="match status" value="1"/>
</dbReference>
<reference evidence="4 5" key="1">
    <citation type="submission" date="2019-12" db="EMBL/GenBank/DDBJ databases">
        <authorList>
            <person name="Lee S.D."/>
        </authorList>
    </citation>
    <scope>NUCLEOTIDE SEQUENCE [LARGE SCALE GENOMIC DNA]</scope>
    <source>
        <strain evidence="4 5">SAP-6</strain>
    </source>
</reference>
<dbReference type="GO" id="GO:0016829">
    <property type="term" value="F:lyase activity"/>
    <property type="evidence" value="ECO:0007669"/>
    <property type="project" value="InterPro"/>
</dbReference>
<dbReference type="SUPFAM" id="SSF103378">
    <property type="entry name" value="2-methylcitrate dehydratase PrpD"/>
    <property type="match status" value="1"/>
</dbReference>
<dbReference type="Pfam" id="PF03972">
    <property type="entry name" value="MmgE_PrpD_N"/>
    <property type="match status" value="1"/>
</dbReference>
<dbReference type="InterPro" id="IPR042188">
    <property type="entry name" value="MmgE/PrpD_sf_2"/>
</dbReference>